<dbReference type="Proteomes" id="UP001501436">
    <property type="component" value="Unassembled WGS sequence"/>
</dbReference>
<name>A0ABP9G6W5_9SPHI</name>
<keyword evidence="3" id="KW-0175">Coiled coil</keyword>
<comment type="caution">
    <text evidence="5">The sequence shown here is derived from an EMBL/GenBank/DDBJ whole genome shotgun (WGS) entry which is preliminary data.</text>
</comment>
<dbReference type="Pfam" id="PF03938">
    <property type="entry name" value="OmpH"/>
    <property type="match status" value="1"/>
</dbReference>
<dbReference type="EMBL" id="BAABJI010000002">
    <property type="protein sequence ID" value="GAA4921744.1"/>
    <property type="molecule type" value="Genomic_DNA"/>
</dbReference>
<dbReference type="InterPro" id="IPR005632">
    <property type="entry name" value="Chaperone_Skp"/>
</dbReference>
<feature type="coiled-coil region" evidence="3">
    <location>
        <begin position="95"/>
        <end position="137"/>
    </location>
</feature>
<evidence type="ECO:0000256" key="4">
    <source>
        <dbReference type="SAM" id="SignalP"/>
    </source>
</evidence>
<dbReference type="PANTHER" id="PTHR35089:SF1">
    <property type="entry name" value="CHAPERONE PROTEIN SKP"/>
    <property type="match status" value="1"/>
</dbReference>
<accession>A0ABP9G6W5</accession>
<proteinExistence type="inferred from homology"/>
<dbReference type="InterPro" id="IPR024930">
    <property type="entry name" value="Skp_dom_sf"/>
</dbReference>
<feature type="chain" id="PRO_5047284740" evidence="4">
    <location>
        <begin position="29"/>
        <end position="207"/>
    </location>
</feature>
<organism evidence="5 6">
    <name type="scientific">Mucilaginibacter defluvii</name>
    <dbReference type="NCBI Taxonomy" id="1196019"/>
    <lineage>
        <taxon>Bacteria</taxon>
        <taxon>Pseudomonadati</taxon>
        <taxon>Bacteroidota</taxon>
        <taxon>Sphingobacteriia</taxon>
        <taxon>Sphingobacteriales</taxon>
        <taxon>Sphingobacteriaceae</taxon>
        <taxon>Mucilaginibacter</taxon>
    </lineage>
</organism>
<gene>
    <name evidence="5" type="ORF">GCM10023313_27080</name>
</gene>
<evidence type="ECO:0000256" key="3">
    <source>
        <dbReference type="SAM" id="Coils"/>
    </source>
</evidence>
<reference evidence="6" key="1">
    <citation type="journal article" date="2019" name="Int. J. Syst. Evol. Microbiol.">
        <title>The Global Catalogue of Microorganisms (GCM) 10K type strain sequencing project: providing services to taxonomists for standard genome sequencing and annotation.</title>
        <authorList>
            <consortium name="The Broad Institute Genomics Platform"/>
            <consortium name="The Broad Institute Genome Sequencing Center for Infectious Disease"/>
            <person name="Wu L."/>
            <person name="Ma J."/>
        </authorList>
    </citation>
    <scope>NUCLEOTIDE SEQUENCE [LARGE SCALE GENOMIC DNA]</scope>
    <source>
        <strain evidence="6">JCM 18283</strain>
    </source>
</reference>
<dbReference type="PROSITE" id="PS51257">
    <property type="entry name" value="PROKAR_LIPOPROTEIN"/>
    <property type="match status" value="1"/>
</dbReference>
<feature type="signal peptide" evidence="4">
    <location>
        <begin position="1"/>
        <end position="28"/>
    </location>
</feature>
<evidence type="ECO:0000313" key="5">
    <source>
        <dbReference type="EMBL" id="GAA4921744.1"/>
    </source>
</evidence>
<keyword evidence="6" id="KW-1185">Reference proteome</keyword>
<protein>
    <submittedName>
        <fullName evidence="5">OmpH family outer membrane protein</fullName>
    </submittedName>
</protein>
<dbReference type="RefSeq" id="WP_345331750.1">
    <property type="nucleotide sequence ID" value="NZ_BAABJI010000002.1"/>
</dbReference>
<dbReference type="SMART" id="SM00935">
    <property type="entry name" value="OmpH"/>
    <property type="match status" value="1"/>
</dbReference>
<dbReference type="Gene3D" id="3.30.910.20">
    <property type="entry name" value="Skp domain"/>
    <property type="match status" value="1"/>
</dbReference>
<comment type="similarity">
    <text evidence="1">Belongs to the Skp family.</text>
</comment>
<dbReference type="SUPFAM" id="SSF111384">
    <property type="entry name" value="OmpH-like"/>
    <property type="match status" value="1"/>
</dbReference>
<evidence type="ECO:0000313" key="6">
    <source>
        <dbReference type="Proteomes" id="UP001501436"/>
    </source>
</evidence>
<dbReference type="PANTHER" id="PTHR35089">
    <property type="entry name" value="CHAPERONE PROTEIN SKP"/>
    <property type="match status" value="1"/>
</dbReference>
<evidence type="ECO:0000256" key="2">
    <source>
        <dbReference type="ARBA" id="ARBA00022729"/>
    </source>
</evidence>
<keyword evidence="2 4" id="KW-0732">Signal</keyword>
<evidence type="ECO:0000256" key="1">
    <source>
        <dbReference type="ARBA" id="ARBA00009091"/>
    </source>
</evidence>
<sequence>MMIHKASYFSKLTLGAASAALVIAGTLAACNNEQKPADKPAATTTTTGTTAAPAKETIVYINQDTLLAKYDYVKDMGDRLQKKGKAAQGDVDSRKQAIQREIVEYQKNAATMSADQRAATEQRLQKKAQEMQGYEQNATAAFQNSQADENDKLFNKVSDYVKKYAKEKGYKMILSYSRLNPTVLYGDQSLDVTADVLKGLNEEYKKK</sequence>